<dbReference type="InterPro" id="IPR032710">
    <property type="entry name" value="NTF2-like_dom_sf"/>
</dbReference>
<gene>
    <name evidence="3" type="ORF">CTAYLR_005108</name>
</gene>
<dbReference type="EMBL" id="JAQMWT010000350">
    <property type="protein sequence ID" value="KAJ8603500.1"/>
    <property type="molecule type" value="Genomic_DNA"/>
</dbReference>
<keyword evidence="4" id="KW-1185">Reference proteome</keyword>
<organism evidence="3 4">
    <name type="scientific">Chrysophaeum taylorii</name>
    <dbReference type="NCBI Taxonomy" id="2483200"/>
    <lineage>
        <taxon>Eukaryota</taxon>
        <taxon>Sar</taxon>
        <taxon>Stramenopiles</taxon>
        <taxon>Ochrophyta</taxon>
        <taxon>Pelagophyceae</taxon>
        <taxon>Pelagomonadales</taxon>
        <taxon>Pelagomonadaceae</taxon>
        <taxon>Chrysophaeum</taxon>
    </lineage>
</organism>
<feature type="region of interest" description="Disordered" evidence="1">
    <location>
        <begin position="1"/>
        <end position="20"/>
    </location>
</feature>
<feature type="non-terminal residue" evidence="3">
    <location>
        <position position="164"/>
    </location>
</feature>
<evidence type="ECO:0000256" key="1">
    <source>
        <dbReference type="SAM" id="MobiDB-lite"/>
    </source>
</evidence>
<dbReference type="PANTHER" id="PTHR33747:SF1">
    <property type="entry name" value="ADENYLATE CYCLASE-ASSOCIATED CAP C-TERMINAL DOMAIN-CONTAINING PROTEIN"/>
    <property type="match status" value="1"/>
</dbReference>
<dbReference type="PANTHER" id="PTHR33747">
    <property type="entry name" value="UPF0225 PROTEIN SCO1677"/>
    <property type="match status" value="1"/>
</dbReference>
<dbReference type="Proteomes" id="UP001230188">
    <property type="component" value="Unassembled WGS sequence"/>
</dbReference>
<evidence type="ECO:0000313" key="3">
    <source>
        <dbReference type="EMBL" id="KAJ8603500.1"/>
    </source>
</evidence>
<dbReference type="SUPFAM" id="SSF54427">
    <property type="entry name" value="NTF2-like"/>
    <property type="match status" value="1"/>
</dbReference>
<evidence type="ECO:0000259" key="2">
    <source>
        <dbReference type="Pfam" id="PF17775"/>
    </source>
</evidence>
<name>A0AAD7UDZ2_9STRA</name>
<dbReference type="AlphaFoldDB" id="A0AAD7UDZ2"/>
<protein>
    <recommendedName>
        <fullName evidence="2">YchJ-like middle NTF2-like domain-containing protein</fullName>
    </recommendedName>
</protein>
<dbReference type="Pfam" id="PF17775">
    <property type="entry name" value="YchJ_M-like"/>
    <property type="match status" value="1"/>
</dbReference>
<proteinExistence type="predicted"/>
<sequence>KGPKRRKQQQQQQRDCPCGGPRSYAECCGPFHEGAAAPTANALLRARYSALAKKLPGFVVKTTHPTNPQWRDDAEAWAARIAKGLDRTRFTALRVVQELDLDDKTTEIAFECDMQPLSQRGQGAKAIVVTERATFVREDGVWYYQGGRDINAETTKGVASPHQR</sequence>
<reference evidence="3" key="1">
    <citation type="submission" date="2023-01" db="EMBL/GenBank/DDBJ databases">
        <title>Metagenome sequencing of chrysophaentin producing Chrysophaeum taylorii.</title>
        <authorList>
            <person name="Davison J."/>
            <person name="Bewley C."/>
        </authorList>
    </citation>
    <scope>NUCLEOTIDE SEQUENCE</scope>
    <source>
        <strain evidence="3">NIES-1699</strain>
    </source>
</reference>
<dbReference type="InterPro" id="IPR048469">
    <property type="entry name" value="YchJ-like_M"/>
</dbReference>
<accession>A0AAD7UDZ2</accession>
<dbReference type="Gene3D" id="3.10.450.50">
    <property type="match status" value="1"/>
</dbReference>
<feature type="domain" description="YchJ-like middle NTF2-like" evidence="2">
    <location>
        <begin position="39"/>
        <end position="147"/>
    </location>
</feature>
<evidence type="ECO:0000313" key="4">
    <source>
        <dbReference type="Proteomes" id="UP001230188"/>
    </source>
</evidence>
<comment type="caution">
    <text evidence="3">The sequence shown here is derived from an EMBL/GenBank/DDBJ whole genome shotgun (WGS) entry which is preliminary data.</text>
</comment>